<dbReference type="Proteomes" id="UP000235388">
    <property type="component" value="Unassembled WGS sequence"/>
</dbReference>
<evidence type="ECO:0000313" key="1">
    <source>
        <dbReference type="EMBL" id="PLW31619.1"/>
    </source>
</evidence>
<gene>
    <name evidence="1" type="ORF">PCANC_25040</name>
</gene>
<name>A0A2N5U1K0_9BASI</name>
<dbReference type="EMBL" id="PGCJ01000344">
    <property type="protein sequence ID" value="PLW31619.1"/>
    <property type="molecule type" value="Genomic_DNA"/>
</dbReference>
<accession>A0A2N5U1K0</accession>
<sequence>MTSCVSDRNPNWVTAEKKALADYCDLFPANIPAVSEEAEAEGLIRDGSFPEKLQKKLSHQRNLSRRQARWTEILADFNLNFKYIRGEDNSIANAL</sequence>
<evidence type="ECO:0008006" key="3">
    <source>
        <dbReference type="Google" id="ProtNLM"/>
    </source>
</evidence>
<organism evidence="1 2">
    <name type="scientific">Puccinia coronata f. sp. avenae</name>
    <dbReference type="NCBI Taxonomy" id="200324"/>
    <lineage>
        <taxon>Eukaryota</taxon>
        <taxon>Fungi</taxon>
        <taxon>Dikarya</taxon>
        <taxon>Basidiomycota</taxon>
        <taxon>Pucciniomycotina</taxon>
        <taxon>Pucciniomycetes</taxon>
        <taxon>Pucciniales</taxon>
        <taxon>Pucciniaceae</taxon>
        <taxon>Puccinia</taxon>
    </lineage>
</organism>
<protein>
    <recommendedName>
        <fullName evidence="3">Reverse transcriptase RNase H-like domain-containing protein</fullName>
    </recommendedName>
</protein>
<reference evidence="1 2" key="1">
    <citation type="submission" date="2017-11" db="EMBL/GenBank/DDBJ databases">
        <title>De novo assembly and phasing of dikaryotic genomes from two isolates of Puccinia coronata f. sp. avenae, the causal agent of oat crown rust.</title>
        <authorList>
            <person name="Miller M.E."/>
            <person name="Zhang Y."/>
            <person name="Omidvar V."/>
            <person name="Sperschneider J."/>
            <person name="Schwessinger B."/>
            <person name="Raley C."/>
            <person name="Palmer J.M."/>
            <person name="Garnica D."/>
            <person name="Upadhyaya N."/>
            <person name="Rathjen J."/>
            <person name="Taylor J.M."/>
            <person name="Park R.F."/>
            <person name="Dodds P.N."/>
            <person name="Hirsch C.D."/>
            <person name="Kianian S.F."/>
            <person name="Figueroa M."/>
        </authorList>
    </citation>
    <scope>NUCLEOTIDE SEQUENCE [LARGE SCALE GENOMIC DNA]</scope>
    <source>
        <strain evidence="1">12NC29</strain>
    </source>
</reference>
<keyword evidence="2" id="KW-1185">Reference proteome</keyword>
<comment type="caution">
    <text evidence="1">The sequence shown here is derived from an EMBL/GenBank/DDBJ whole genome shotgun (WGS) entry which is preliminary data.</text>
</comment>
<dbReference type="OrthoDB" id="3268967at2759"/>
<dbReference type="AlphaFoldDB" id="A0A2N5U1K0"/>
<proteinExistence type="predicted"/>
<evidence type="ECO:0000313" key="2">
    <source>
        <dbReference type="Proteomes" id="UP000235388"/>
    </source>
</evidence>